<dbReference type="SUPFAM" id="SSF56801">
    <property type="entry name" value="Acetyl-CoA synthetase-like"/>
    <property type="match status" value="1"/>
</dbReference>
<organism evidence="4 5">
    <name type="scientific">Haloechinothrix alba</name>
    <dbReference type="NCBI Taxonomy" id="664784"/>
    <lineage>
        <taxon>Bacteria</taxon>
        <taxon>Bacillati</taxon>
        <taxon>Actinomycetota</taxon>
        <taxon>Actinomycetes</taxon>
        <taxon>Pseudonocardiales</taxon>
        <taxon>Pseudonocardiaceae</taxon>
        <taxon>Haloechinothrix</taxon>
    </lineage>
</organism>
<feature type="domain" description="AMP-dependent synthetase/ligase" evidence="3">
    <location>
        <begin position="52"/>
        <end position="216"/>
    </location>
</feature>
<dbReference type="PANTHER" id="PTHR43201:SF5">
    <property type="entry name" value="MEDIUM-CHAIN ACYL-COA LIGASE ACSF2, MITOCHONDRIAL"/>
    <property type="match status" value="1"/>
</dbReference>
<evidence type="ECO:0000313" key="5">
    <source>
        <dbReference type="Proteomes" id="UP000198348"/>
    </source>
</evidence>
<dbReference type="EMBL" id="FZNW01000017">
    <property type="protein sequence ID" value="SNR75380.1"/>
    <property type="molecule type" value="Genomic_DNA"/>
</dbReference>
<evidence type="ECO:0000259" key="3">
    <source>
        <dbReference type="Pfam" id="PF00501"/>
    </source>
</evidence>
<dbReference type="OrthoDB" id="5240965at2"/>
<dbReference type="Gene3D" id="3.40.50.12780">
    <property type="entry name" value="N-terminal domain of ligase-like"/>
    <property type="match status" value="1"/>
</dbReference>
<dbReference type="InterPro" id="IPR000873">
    <property type="entry name" value="AMP-dep_synth/lig_dom"/>
</dbReference>
<comment type="similarity">
    <text evidence="1">Belongs to the ATP-dependent AMP-binding enzyme family.</text>
</comment>
<dbReference type="GO" id="GO:0031956">
    <property type="term" value="F:medium-chain fatty acid-CoA ligase activity"/>
    <property type="evidence" value="ECO:0007669"/>
    <property type="project" value="TreeGrafter"/>
</dbReference>
<dbReference type="Pfam" id="PF00501">
    <property type="entry name" value="AMP-binding"/>
    <property type="match status" value="1"/>
</dbReference>
<keyword evidence="5" id="KW-1185">Reference proteome</keyword>
<dbReference type="InterPro" id="IPR020845">
    <property type="entry name" value="AMP-binding_CS"/>
</dbReference>
<dbReference type="PROSITE" id="PS00455">
    <property type="entry name" value="AMP_BINDING"/>
    <property type="match status" value="1"/>
</dbReference>
<proteinExistence type="inferred from homology"/>
<dbReference type="Gene3D" id="3.30.300.30">
    <property type="match status" value="1"/>
</dbReference>
<reference evidence="4 5" key="1">
    <citation type="submission" date="2017-06" db="EMBL/GenBank/DDBJ databases">
        <authorList>
            <person name="Kim H.J."/>
            <person name="Triplett B.A."/>
        </authorList>
    </citation>
    <scope>NUCLEOTIDE SEQUENCE [LARGE SCALE GENOMIC DNA]</scope>
    <source>
        <strain evidence="4 5">DSM 45207</strain>
    </source>
</reference>
<evidence type="ECO:0000256" key="1">
    <source>
        <dbReference type="ARBA" id="ARBA00006432"/>
    </source>
</evidence>
<dbReference type="InterPro" id="IPR042099">
    <property type="entry name" value="ANL_N_sf"/>
</dbReference>
<keyword evidence="2" id="KW-0436">Ligase</keyword>
<dbReference type="InterPro" id="IPR045851">
    <property type="entry name" value="AMP-bd_C_sf"/>
</dbReference>
<protein>
    <submittedName>
        <fullName evidence="4">AMP-binding enzyme</fullName>
    </submittedName>
</protein>
<accession>A0A238YWF3</accession>
<gene>
    <name evidence="4" type="ORF">SAMN06265360_11791</name>
</gene>
<dbReference type="AlphaFoldDB" id="A0A238YWF3"/>
<sequence>MLPIPVCCRCVHLLVIAVVEHRCDPVDVGACRDPVAAVLAAHHEGRRLLLRTSGTSSSARVVVRSTDSWFDSFELVTALFDLDAGGRVWLPGPLSATMNLFAAVHAASVGASLVRASTEATHVHLTAAMLRRILAQEPTTLAGLRVVVAGEALPAGLHDQAERHAAAVGHYYGAAELSLVAAGPHSDELRAVPGVQVAERSGQLWVRSPYVCDGYLGEDGCVRDAPPLRRDAAGWTTVGDRGAYVGERVVVTGRGGDAVTTAGATVPLAEVEPVLRAVAGGQLWVVGLPHAYLGQVLTAVLSDPADHEVARAHARRVLPATHRPRRWYHLDGPVPTTEAGKVDPLALTRLVSAGTHVRRLA</sequence>
<dbReference type="Proteomes" id="UP000198348">
    <property type="component" value="Unassembled WGS sequence"/>
</dbReference>
<dbReference type="PANTHER" id="PTHR43201">
    <property type="entry name" value="ACYL-COA SYNTHETASE"/>
    <property type="match status" value="1"/>
</dbReference>
<evidence type="ECO:0000256" key="2">
    <source>
        <dbReference type="ARBA" id="ARBA00022598"/>
    </source>
</evidence>
<name>A0A238YWF3_9PSEU</name>
<evidence type="ECO:0000313" key="4">
    <source>
        <dbReference type="EMBL" id="SNR75380.1"/>
    </source>
</evidence>
<dbReference type="GO" id="GO:0006631">
    <property type="term" value="P:fatty acid metabolic process"/>
    <property type="evidence" value="ECO:0007669"/>
    <property type="project" value="TreeGrafter"/>
</dbReference>